<proteinExistence type="predicted"/>
<evidence type="ECO:0000256" key="4">
    <source>
        <dbReference type="ARBA" id="ARBA00022803"/>
    </source>
</evidence>
<feature type="repeat" description="TPR" evidence="5">
    <location>
        <begin position="71"/>
        <end position="104"/>
    </location>
</feature>
<dbReference type="EMBL" id="HBGA01050212">
    <property type="protein sequence ID" value="CAD9007352.1"/>
    <property type="molecule type" value="Transcribed_RNA"/>
</dbReference>
<evidence type="ECO:0000313" key="6">
    <source>
        <dbReference type="EMBL" id="CAD9007352.1"/>
    </source>
</evidence>
<gene>
    <name evidence="6" type="ORF">EGYM00392_LOCUS18445</name>
</gene>
<dbReference type="InterPro" id="IPR011990">
    <property type="entry name" value="TPR-like_helical_dom_sf"/>
</dbReference>
<feature type="repeat" description="TPR" evidence="5">
    <location>
        <begin position="206"/>
        <end position="239"/>
    </location>
</feature>
<protein>
    <submittedName>
        <fullName evidence="6">Uncharacterized protein</fullName>
    </submittedName>
</protein>
<dbReference type="InterPro" id="IPR019734">
    <property type="entry name" value="TPR_rpt"/>
</dbReference>
<feature type="repeat" description="TPR" evidence="5">
    <location>
        <begin position="3"/>
        <end position="36"/>
    </location>
</feature>
<dbReference type="SUPFAM" id="SSF48452">
    <property type="entry name" value="TPR-like"/>
    <property type="match status" value="2"/>
</dbReference>
<dbReference type="SMART" id="SM00028">
    <property type="entry name" value="TPR"/>
    <property type="match status" value="6"/>
</dbReference>
<keyword evidence="3" id="KW-0677">Repeat</keyword>
<dbReference type="PANTHER" id="PTHR22904:SF523">
    <property type="entry name" value="STRESS-INDUCED-PHOSPHOPROTEIN 1"/>
    <property type="match status" value="1"/>
</dbReference>
<dbReference type="GO" id="GO:0051879">
    <property type="term" value="F:Hsp90 protein binding"/>
    <property type="evidence" value="ECO:0007669"/>
    <property type="project" value="TreeGrafter"/>
</dbReference>
<dbReference type="GO" id="GO:0005737">
    <property type="term" value="C:cytoplasm"/>
    <property type="evidence" value="ECO:0007669"/>
    <property type="project" value="UniProtKB-SubCell"/>
</dbReference>
<keyword evidence="2" id="KW-0963">Cytoplasm</keyword>
<dbReference type="Gene3D" id="1.25.40.10">
    <property type="entry name" value="Tetratricopeptide repeat domain"/>
    <property type="match status" value="2"/>
</dbReference>
<comment type="subcellular location">
    <subcellularLocation>
        <location evidence="1">Cytoplasm</location>
    </subcellularLocation>
</comment>
<dbReference type="Pfam" id="PF13174">
    <property type="entry name" value="TPR_6"/>
    <property type="match status" value="1"/>
</dbReference>
<dbReference type="Pfam" id="PF13414">
    <property type="entry name" value="TPR_11"/>
    <property type="match status" value="1"/>
</dbReference>
<dbReference type="AlphaFoldDB" id="A0A7S1IC37"/>
<evidence type="ECO:0000256" key="5">
    <source>
        <dbReference type="PROSITE-ProRule" id="PRU00339"/>
    </source>
</evidence>
<evidence type="ECO:0000256" key="2">
    <source>
        <dbReference type="ARBA" id="ARBA00022490"/>
    </source>
</evidence>
<dbReference type="PANTHER" id="PTHR22904">
    <property type="entry name" value="TPR REPEAT CONTAINING PROTEIN"/>
    <property type="match status" value="1"/>
</dbReference>
<organism evidence="6">
    <name type="scientific">Eutreptiella gymnastica</name>
    <dbReference type="NCBI Taxonomy" id="73025"/>
    <lineage>
        <taxon>Eukaryota</taxon>
        <taxon>Discoba</taxon>
        <taxon>Euglenozoa</taxon>
        <taxon>Euglenida</taxon>
        <taxon>Spirocuta</taxon>
        <taxon>Euglenophyceae</taxon>
        <taxon>Eutreptiales</taxon>
        <taxon>Eutreptiaceae</taxon>
        <taxon>Eutreptiella</taxon>
    </lineage>
</organism>
<evidence type="ECO:0000256" key="1">
    <source>
        <dbReference type="ARBA" id="ARBA00004496"/>
    </source>
</evidence>
<keyword evidence="4 5" id="KW-0802">TPR repeat</keyword>
<reference evidence="6" key="1">
    <citation type="submission" date="2021-01" db="EMBL/GenBank/DDBJ databases">
        <authorList>
            <person name="Corre E."/>
            <person name="Pelletier E."/>
            <person name="Niang G."/>
            <person name="Scheremetjew M."/>
            <person name="Finn R."/>
            <person name="Kale V."/>
            <person name="Holt S."/>
            <person name="Cochrane G."/>
            <person name="Meng A."/>
            <person name="Brown T."/>
            <person name="Cohen L."/>
        </authorList>
    </citation>
    <scope>NUCLEOTIDE SEQUENCE</scope>
    <source>
        <strain evidence="6">NIES-381</strain>
    </source>
</reference>
<accession>A0A7S1IC37</accession>
<dbReference type="Pfam" id="PF07719">
    <property type="entry name" value="TPR_2"/>
    <property type="match status" value="1"/>
</dbReference>
<sequence>MSAVEFKNKGNEFFKVGKYEDAVTWYTKAVDADPKNETLYSNRAASYSALGKHMDALQDSEKCIALKPSWVKGHFRKGIALCRLGRYDEAVASYAKSLEIEPGNKDIQAKYTEARGLAKKEAESKSASKVTDPAECKKLGNTLFKEGSYEEAAGWYTRAIELTEMNATDETAVYYTNRAACHAQQHAYKSVIGDCQAAIAINPKFTKAYMRRAMAYEGIEKWQKAADDYKKVMELEPGSANASDGFRRASKFAKEMM</sequence>
<evidence type="ECO:0000256" key="3">
    <source>
        <dbReference type="ARBA" id="ARBA00022737"/>
    </source>
</evidence>
<feature type="repeat" description="TPR" evidence="5">
    <location>
        <begin position="133"/>
        <end position="166"/>
    </location>
</feature>
<dbReference type="PROSITE" id="PS50005">
    <property type="entry name" value="TPR"/>
    <property type="match status" value="4"/>
</dbReference>
<dbReference type="FunFam" id="1.25.40.10:FF:000020">
    <property type="entry name" value="Stress-induced phosphoprotein 1"/>
    <property type="match status" value="1"/>
</dbReference>
<name>A0A7S1IC37_9EUGL</name>
<dbReference type="InterPro" id="IPR013105">
    <property type="entry name" value="TPR_2"/>
</dbReference>